<dbReference type="PROSITE" id="PS50082">
    <property type="entry name" value="WD_REPEATS_2"/>
    <property type="match status" value="2"/>
</dbReference>
<dbReference type="GO" id="GO:0006261">
    <property type="term" value="P:DNA-templated DNA replication"/>
    <property type="evidence" value="ECO:0007669"/>
    <property type="project" value="TreeGrafter"/>
</dbReference>
<comment type="function">
    <text evidence="1 6">Component of the RIX1 complex required for processing of ITS2 sequences from 35S pre-rRNA.</text>
</comment>
<keyword evidence="6" id="KW-0698">rRNA processing</keyword>
<keyword evidence="8" id="KW-1185">Reference proteome</keyword>
<keyword evidence="3 5" id="KW-0853">WD repeat</keyword>
<proteinExistence type="inferred from homology"/>
<evidence type="ECO:0000313" key="8">
    <source>
        <dbReference type="Proteomes" id="UP000014074"/>
    </source>
</evidence>
<dbReference type="Proteomes" id="UP000014074">
    <property type="component" value="Unassembled WGS sequence"/>
</dbReference>
<dbReference type="FunFam" id="2.130.10.10:FF:000929">
    <property type="entry name" value="Ribosomal assembly complex component Ipi3"/>
    <property type="match status" value="1"/>
</dbReference>
<dbReference type="GO" id="GO:0006364">
    <property type="term" value="P:rRNA processing"/>
    <property type="evidence" value="ECO:0007669"/>
    <property type="project" value="UniProtKB-UniRule"/>
</dbReference>
<dbReference type="OrthoDB" id="756370at2759"/>
<dbReference type="InterPro" id="IPR036322">
    <property type="entry name" value="WD40_repeat_dom_sf"/>
</dbReference>
<dbReference type="InterPro" id="IPR045227">
    <property type="entry name" value="WDR18/Ipi3/RID3"/>
</dbReference>
<dbReference type="eggNOG" id="KOG0646">
    <property type="taxonomic scope" value="Eukaryota"/>
</dbReference>
<evidence type="ECO:0000256" key="2">
    <source>
        <dbReference type="ARBA" id="ARBA00010143"/>
    </source>
</evidence>
<feature type="repeat" description="WD" evidence="5">
    <location>
        <begin position="125"/>
        <end position="153"/>
    </location>
</feature>
<dbReference type="PANTHER" id="PTHR18763:SF0">
    <property type="entry name" value="WD REPEAT-CONTAINING PROTEIN 18"/>
    <property type="match status" value="1"/>
</dbReference>
<dbReference type="Pfam" id="PF00400">
    <property type="entry name" value="WD40"/>
    <property type="match status" value="2"/>
</dbReference>
<keyword evidence="4" id="KW-0677">Repeat</keyword>
<dbReference type="HOGENOM" id="CLU_025946_0_0_1"/>
<accession>R8B9F1</accession>
<dbReference type="PANTHER" id="PTHR18763">
    <property type="entry name" value="WD-REPEAT PROTEIN 18"/>
    <property type="match status" value="1"/>
</dbReference>
<sequence>MLPEEFFSCICGPPLTTNTALAKDVGIYAHTLWPTYAAKSSFKKSSAPINCLAVSDSHVFAAQHEKAYVHVYSRLRGNQEAFVAFPERIRCLTLINDVLILGTAEGRIMLWEYCTGRLVSTPPCHVQAVSCLAVTPYHLLTGSEDSNISVWNLAQLLQLDATAEHEPDRSLSNHRGAVTSLVAGQSTNEDTSVCVSASKDKTCIVWNYQTGAVLRTLLFPSFPLCAVLDPGTRALYVSTEDKSIYSVELFAEKALLGQQSEEASSTVVQVTAPFGVAPAESGPASCLAVTYDGTVLLSGHPQGQIHIWNLGDSSANTSTRELANLNAAVTNLVFVSPLSSTSPTKAWTIVKPTQAERSYTLTTHFEEDLGADTKFNSLLNTPGFSQEVLDRAALAFQQPAASGAGDPEMQRQIDELWQIINEQKILQKETVQKLAEAKLAKLARS</sequence>
<comment type="subunit">
    <text evidence="6">Component of the RIX1 complex, composed of IPI1, RIX1/IPI2 and IPI3 in a 1:2:2 stoichiometry. The complex interacts (via RIX1) with MDN1 (via its hexameric AAA ATPase ring) and the pre-60S ribosome particles.</text>
</comment>
<name>R8B9F1_PHAM7</name>
<evidence type="ECO:0000256" key="1">
    <source>
        <dbReference type="ARBA" id="ARBA00002355"/>
    </source>
</evidence>
<dbReference type="GO" id="GO:0120330">
    <property type="term" value="C:rixosome complex"/>
    <property type="evidence" value="ECO:0007669"/>
    <property type="project" value="UniProtKB-UniRule"/>
</dbReference>
<dbReference type="RefSeq" id="XP_007919284.1">
    <property type="nucleotide sequence ID" value="XM_007921093.1"/>
</dbReference>
<organism evidence="7 8">
    <name type="scientific">Phaeoacremonium minimum (strain UCR-PA7)</name>
    <name type="common">Esca disease fungus</name>
    <name type="synonym">Togninia minima</name>
    <dbReference type="NCBI Taxonomy" id="1286976"/>
    <lineage>
        <taxon>Eukaryota</taxon>
        <taxon>Fungi</taxon>
        <taxon>Dikarya</taxon>
        <taxon>Ascomycota</taxon>
        <taxon>Pezizomycotina</taxon>
        <taxon>Sordariomycetes</taxon>
        <taxon>Sordariomycetidae</taxon>
        <taxon>Togniniales</taxon>
        <taxon>Togniniaceae</taxon>
        <taxon>Phaeoacremonium</taxon>
    </lineage>
</organism>
<dbReference type="Gene3D" id="2.130.10.10">
    <property type="entry name" value="YVTN repeat-like/Quinoprotein amine dehydrogenase"/>
    <property type="match status" value="2"/>
</dbReference>
<evidence type="ECO:0000256" key="6">
    <source>
        <dbReference type="RuleBase" id="RU369067"/>
    </source>
</evidence>
<dbReference type="InterPro" id="IPR019775">
    <property type="entry name" value="WD40_repeat_CS"/>
</dbReference>
<dbReference type="InterPro" id="IPR001680">
    <property type="entry name" value="WD40_rpt"/>
</dbReference>
<comment type="subcellular location">
    <subcellularLocation>
        <location evidence="6">Nucleus</location>
    </subcellularLocation>
</comment>
<dbReference type="InterPro" id="IPR015943">
    <property type="entry name" value="WD40/YVTN_repeat-like_dom_sf"/>
</dbReference>
<reference evidence="8" key="1">
    <citation type="journal article" date="2013" name="Genome Announc.">
        <title>Draft genome sequence of the ascomycete Phaeoacremonium aleophilum strain UCR-PA7, a causal agent of the esca disease complex in grapevines.</title>
        <authorList>
            <person name="Blanco-Ulate B."/>
            <person name="Rolshausen P."/>
            <person name="Cantu D."/>
        </authorList>
    </citation>
    <scope>NUCLEOTIDE SEQUENCE [LARGE SCALE GENOMIC DNA]</scope>
    <source>
        <strain evidence="8">UCR-PA7</strain>
    </source>
</reference>
<dbReference type="AlphaFoldDB" id="R8B9F1"/>
<evidence type="ECO:0000256" key="4">
    <source>
        <dbReference type="ARBA" id="ARBA00022737"/>
    </source>
</evidence>
<gene>
    <name evidence="7" type="ORF">UCRPA7_8581</name>
</gene>
<evidence type="ECO:0000256" key="3">
    <source>
        <dbReference type="ARBA" id="ARBA00022574"/>
    </source>
</evidence>
<feature type="repeat" description="WD" evidence="5">
    <location>
        <begin position="171"/>
        <end position="216"/>
    </location>
</feature>
<dbReference type="EMBL" id="KB933367">
    <property type="protein sequence ID" value="EON95940.1"/>
    <property type="molecule type" value="Genomic_DNA"/>
</dbReference>
<evidence type="ECO:0000313" key="7">
    <source>
        <dbReference type="EMBL" id="EON95940.1"/>
    </source>
</evidence>
<comment type="similarity">
    <text evidence="2 6">Belongs to the WD repeat IPI3/WDR18 family.</text>
</comment>
<dbReference type="SUPFAM" id="SSF50978">
    <property type="entry name" value="WD40 repeat-like"/>
    <property type="match status" value="1"/>
</dbReference>
<protein>
    <recommendedName>
        <fullName evidence="6">Pre-rRNA-processing protein IPI3</fullName>
    </recommendedName>
</protein>
<evidence type="ECO:0000256" key="5">
    <source>
        <dbReference type="PROSITE-ProRule" id="PRU00221"/>
    </source>
</evidence>
<dbReference type="GO" id="GO:0005656">
    <property type="term" value="C:nuclear pre-replicative complex"/>
    <property type="evidence" value="ECO:0007669"/>
    <property type="project" value="TreeGrafter"/>
</dbReference>
<dbReference type="KEGG" id="tmn:UCRPA7_8581"/>
<dbReference type="GeneID" id="19329446"/>
<dbReference type="SMART" id="SM00320">
    <property type="entry name" value="WD40"/>
    <property type="match status" value="4"/>
</dbReference>
<keyword evidence="6" id="KW-0539">Nucleus</keyword>
<dbReference type="PROSITE" id="PS00678">
    <property type="entry name" value="WD_REPEATS_1"/>
    <property type="match status" value="1"/>
</dbReference>